<dbReference type="InterPro" id="IPR058980">
    <property type="entry name" value="Glyco_transf_N"/>
</dbReference>
<dbReference type="SUPFAM" id="SSF53756">
    <property type="entry name" value="UDP-Glycosyltransferase/glycogen phosphorylase"/>
    <property type="match status" value="1"/>
</dbReference>
<dbReference type="Pfam" id="PF26168">
    <property type="entry name" value="Glyco_transf_N"/>
    <property type="match status" value="1"/>
</dbReference>
<evidence type="ECO:0000256" key="3">
    <source>
        <dbReference type="RuleBase" id="RU003718"/>
    </source>
</evidence>
<evidence type="ECO:0000256" key="4">
    <source>
        <dbReference type="RuleBase" id="RU362057"/>
    </source>
</evidence>
<dbReference type="CDD" id="cd03784">
    <property type="entry name" value="GT1_Gtf-like"/>
    <property type="match status" value="1"/>
</dbReference>
<feature type="domain" description="Glycosyltransferase N-terminal" evidence="5">
    <location>
        <begin position="12"/>
        <end position="247"/>
    </location>
</feature>
<dbReference type="Proteomes" id="UP001210211">
    <property type="component" value="Unassembled WGS sequence"/>
</dbReference>
<dbReference type="PANTHER" id="PTHR48047">
    <property type="entry name" value="GLYCOSYLTRANSFERASE"/>
    <property type="match status" value="1"/>
</dbReference>
<dbReference type="InterPro" id="IPR035595">
    <property type="entry name" value="UDP_glycos_trans_CS"/>
</dbReference>
<accession>A0AAD5ZNP5</accession>
<evidence type="ECO:0000256" key="2">
    <source>
        <dbReference type="ARBA" id="ARBA00022679"/>
    </source>
</evidence>
<reference evidence="6 7" key="1">
    <citation type="journal article" date="2022" name="Cell">
        <title>Repeat-based holocentromeres influence genome architecture and karyotype evolution.</title>
        <authorList>
            <person name="Hofstatter P.G."/>
            <person name="Thangavel G."/>
            <person name="Lux T."/>
            <person name="Neumann P."/>
            <person name="Vondrak T."/>
            <person name="Novak P."/>
            <person name="Zhang M."/>
            <person name="Costa L."/>
            <person name="Castellani M."/>
            <person name="Scott A."/>
            <person name="Toegelov H."/>
            <person name="Fuchs J."/>
            <person name="Mata-Sucre Y."/>
            <person name="Dias Y."/>
            <person name="Vanzela A.L.L."/>
            <person name="Huettel B."/>
            <person name="Almeida C.C.S."/>
            <person name="Simkova H."/>
            <person name="Souza G."/>
            <person name="Pedrosa-Harand A."/>
            <person name="Macas J."/>
            <person name="Mayer K.F.X."/>
            <person name="Houben A."/>
            <person name="Marques A."/>
        </authorList>
    </citation>
    <scope>NUCLEOTIDE SEQUENCE [LARGE SCALE GENOMIC DNA]</scope>
    <source>
        <strain evidence="6">RhyTen1mFocal</strain>
    </source>
</reference>
<keyword evidence="3" id="KW-0328">Glycosyltransferase</keyword>
<dbReference type="GO" id="GO:0035251">
    <property type="term" value="F:UDP-glucosyltransferase activity"/>
    <property type="evidence" value="ECO:0007669"/>
    <property type="project" value="TreeGrafter"/>
</dbReference>
<dbReference type="FunFam" id="3.40.50.2000:FF:000047">
    <property type="entry name" value="Glycosyltransferase"/>
    <property type="match status" value="1"/>
</dbReference>
<organism evidence="6 7">
    <name type="scientific">Rhynchospora tenuis</name>
    <dbReference type="NCBI Taxonomy" id="198213"/>
    <lineage>
        <taxon>Eukaryota</taxon>
        <taxon>Viridiplantae</taxon>
        <taxon>Streptophyta</taxon>
        <taxon>Embryophyta</taxon>
        <taxon>Tracheophyta</taxon>
        <taxon>Spermatophyta</taxon>
        <taxon>Magnoliopsida</taxon>
        <taxon>Liliopsida</taxon>
        <taxon>Poales</taxon>
        <taxon>Cyperaceae</taxon>
        <taxon>Cyperoideae</taxon>
        <taxon>Rhynchosporeae</taxon>
        <taxon>Rhynchospora</taxon>
    </lineage>
</organism>
<keyword evidence="2 3" id="KW-0808">Transferase</keyword>
<evidence type="ECO:0000313" key="6">
    <source>
        <dbReference type="EMBL" id="KAJ3701254.1"/>
    </source>
</evidence>
<dbReference type="PANTHER" id="PTHR48047:SF182">
    <property type="entry name" value="GLYCOSYLTRANSFERASE"/>
    <property type="match status" value="1"/>
</dbReference>
<dbReference type="EMBL" id="JAMRDG010000001">
    <property type="protein sequence ID" value="KAJ3701254.1"/>
    <property type="molecule type" value="Genomic_DNA"/>
</dbReference>
<sequence>MASFRQETKLHFVLVPLAAQGHLIPMIDMAHLLAERGVRTSLVTTPANAARIKPIINRVHELDLPIQFIELAFPGAKFGLPEGCESMELIPRGFFRHFFDAVYLLSEPFELFLKNLGSAPDCIITDMSSAWTGPVARKFGIPRVIFHGPSCFYISAAHNLETHKVYDHVSDIFEFVTVPDFPVEVEVNKAQTPGFFNFPGLEDIRKMVLEEQSTADGVVVNTFDELEKPFIEHYERVIGKRVWTIGPTCLCNKDIDAKSSRGNKEAVDRNKVLTWLDQRDDGSVLYSNFGSAAYSNHLQLIEIATGLEASKRPFILVIKKKEIVPEIEKWLSDGFEERVKDRGLILTGWVPQMVILSHPAIGGFMTHCGWNSTLEAISMGVPMITWPHFADQFLNEKLVVDVLNIGISIGVKMPNLGSDVVMVRSHDIEKAVPALMEEGNEGKERRDRVRDLAYKAKKAVEEEGSSWKNLADMISYFVEYGRNNEGKIED</sequence>
<dbReference type="EC" id="2.4.1.-" evidence="4"/>
<keyword evidence="7" id="KW-1185">Reference proteome</keyword>
<dbReference type="Pfam" id="PF00201">
    <property type="entry name" value="UDPGT"/>
    <property type="match status" value="1"/>
</dbReference>
<dbReference type="PROSITE" id="PS00375">
    <property type="entry name" value="UDPGT"/>
    <property type="match status" value="1"/>
</dbReference>
<evidence type="ECO:0000256" key="1">
    <source>
        <dbReference type="ARBA" id="ARBA00009995"/>
    </source>
</evidence>
<proteinExistence type="inferred from homology"/>
<dbReference type="InterPro" id="IPR002213">
    <property type="entry name" value="UDP_glucos_trans"/>
</dbReference>
<evidence type="ECO:0000313" key="7">
    <source>
        <dbReference type="Proteomes" id="UP001210211"/>
    </source>
</evidence>
<dbReference type="AlphaFoldDB" id="A0AAD5ZNP5"/>
<protein>
    <recommendedName>
        <fullName evidence="4">Glycosyltransferase</fullName>
        <ecNumber evidence="4">2.4.1.-</ecNumber>
    </recommendedName>
</protein>
<gene>
    <name evidence="6" type="ORF">LUZ61_004959</name>
</gene>
<comment type="similarity">
    <text evidence="1 3">Belongs to the UDP-glycosyltransferase family.</text>
</comment>
<comment type="caution">
    <text evidence="6">The sequence shown here is derived from an EMBL/GenBank/DDBJ whole genome shotgun (WGS) entry which is preliminary data.</text>
</comment>
<name>A0AAD5ZNP5_9POAL</name>
<dbReference type="Gene3D" id="3.40.50.2000">
    <property type="entry name" value="Glycogen Phosphorylase B"/>
    <property type="match status" value="2"/>
</dbReference>
<evidence type="ECO:0000259" key="5">
    <source>
        <dbReference type="Pfam" id="PF26168"/>
    </source>
</evidence>